<keyword evidence="5 7" id="KW-1133">Transmembrane helix</keyword>
<keyword evidence="4 7" id="KW-0812">Transmembrane</keyword>
<evidence type="ECO:0000313" key="9">
    <source>
        <dbReference type="EMBL" id="CAF1033851.1"/>
    </source>
</evidence>
<feature type="transmembrane region" description="Helical" evidence="7">
    <location>
        <begin position="409"/>
        <end position="428"/>
    </location>
</feature>
<dbReference type="Pfam" id="PF00787">
    <property type="entry name" value="PX"/>
    <property type="match status" value="1"/>
</dbReference>
<dbReference type="PROSITE" id="PS50195">
    <property type="entry name" value="PX"/>
    <property type="match status" value="1"/>
</dbReference>
<feature type="non-terminal residue" evidence="9">
    <location>
        <position position="1"/>
    </location>
</feature>
<feature type="transmembrane region" description="Helical" evidence="7">
    <location>
        <begin position="380"/>
        <end position="403"/>
    </location>
</feature>
<comment type="caution">
    <text evidence="9">The sequence shown here is derived from an EMBL/GenBank/DDBJ whole genome shotgun (WGS) entry which is preliminary data.</text>
</comment>
<evidence type="ECO:0000256" key="1">
    <source>
        <dbReference type="ARBA" id="ARBA00004141"/>
    </source>
</evidence>
<dbReference type="OrthoDB" id="419167at2759"/>
<dbReference type="EMBL" id="CAJNOQ010003879">
    <property type="protein sequence ID" value="CAF1033851.1"/>
    <property type="molecule type" value="Genomic_DNA"/>
</dbReference>
<evidence type="ECO:0000256" key="2">
    <source>
        <dbReference type="ARBA" id="ARBA00009976"/>
    </source>
</evidence>
<feature type="transmembrane region" description="Helical" evidence="7">
    <location>
        <begin position="491"/>
        <end position="513"/>
    </location>
</feature>
<dbReference type="Gene3D" id="3.30.1520.10">
    <property type="entry name" value="Phox-like domain"/>
    <property type="match status" value="1"/>
</dbReference>
<dbReference type="InterPro" id="IPR037185">
    <property type="entry name" value="EmrE-like"/>
</dbReference>
<feature type="transmembrane region" description="Helical" evidence="7">
    <location>
        <begin position="576"/>
        <end position="595"/>
    </location>
</feature>
<organism evidence="9 11">
    <name type="scientific">Didymodactylos carnosus</name>
    <dbReference type="NCBI Taxonomy" id="1234261"/>
    <lineage>
        <taxon>Eukaryota</taxon>
        <taxon>Metazoa</taxon>
        <taxon>Spiralia</taxon>
        <taxon>Gnathifera</taxon>
        <taxon>Rotifera</taxon>
        <taxon>Eurotatoria</taxon>
        <taxon>Bdelloidea</taxon>
        <taxon>Philodinida</taxon>
        <taxon>Philodinidae</taxon>
        <taxon>Didymodactylos</taxon>
    </lineage>
</organism>
<dbReference type="Proteomes" id="UP000681722">
    <property type="component" value="Unassembled WGS sequence"/>
</dbReference>
<feature type="transmembrane region" description="Helical" evidence="7">
    <location>
        <begin position="533"/>
        <end position="550"/>
    </location>
</feature>
<name>A0A814J7X9_9BILA</name>
<dbReference type="InterPro" id="IPR036871">
    <property type="entry name" value="PX_dom_sf"/>
</dbReference>
<comment type="similarity">
    <text evidence="2">Belongs to the nucleotide-sugar transporter family. SLC35A subfamily.</text>
</comment>
<protein>
    <recommendedName>
        <fullName evidence="8">PX domain-containing protein</fullName>
    </recommendedName>
</protein>
<evidence type="ECO:0000256" key="4">
    <source>
        <dbReference type="ARBA" id="ARBA00022692"/>
    </source>
</evidence>
<dbReference type="GO" id="GO:0035091">
    <property type="term" value="F:phosphatidylinositol binding"/>
    <property type="evidence" value="ECO:0007669"/>
    <property type="project" value="InterPro"/>
</dbReference>
<evidence type="ECO:0000259" key="8">
    <source>
        <dbReference type="PROSITE" id="PS50195"/>
    </source>
</evidence>
<feature type="transmembrane region" description="Helical" evidence="7">
    <location>
        <begin position="337"/>
        <end position="360"/>
    </location>
</feature>
<evidence type="ECO:0000256" key="3">
    <source>
        <dbReference type="ARBA" id="ARBA00022597"/>
    </source>
</evidence>
<reference evidence="9" key="1">
    <citation type="submission" date="2021-02" db="EMBL/GenBank/DDBJ databases">
        <authorList>
            <person name="Nowell W R."/>
        </authorList>
    </citation>
    <scope>NUCLEOTIDE SEQUENCE</scope>
</reference>
<evidence type="ECO:0000256" key="7">
    <source>
        <dbReference type="SAM" id="Phobius"/>
    </source>
</evidence>
<keyword evidence="6 7" id="KW-0472">Membrane</keyword>
<dbReference type="InterPro" id="IPR001683">
    <property type="entry name" value="PX_dom"/>
</dbReference>
<dbReference type="Pfam" id="PF04142">
    <property type="entry name" value="Nuc_sug_transp"/>
    <property type="match status" value="1"/>
</dbReference>
<evidence type="ECO:0000313" key="10">
    <source>
        <dbReference type="EMBL" id="CAF3804534.1"/>
    </source>
</evidence>
<dbReference type="SUPFAM" id="SSF64268">
    <property type="entry name" value="PX domain"/>
    <property type="match status" value="1"/>
</dbReference>
<dbReference type="PANTHER" id="PTHR10231">
    <property type="entry name" value="NUCLEOTIDE-SUGAR TRANSMEMBRANE TRANSPORTER"/>
    <property type="match status" value="1"/>
</dbReference>
<evidence type="ECO:0000313" key="11">
    <source>
        <dbReference type="Proteomes" id="UP000663829"/>
    </source>
</evidence>
<gene>
    <name evidence="9" type="ORF">GPM918_LOCUS15418</name>
    <name evidence="10" type="ORF">SRO942_LOCUS15418</name>
</gene>
<keyword evidence="3" id="KW-0813">Transport</keyword>
<dbReference type="EMBL" id="CAJOBC010003879">
    <property type="protein sequence ID" value="CAF3804534.1"/>
    <property type="molecule type" value="Genomic_DNA"/>
</dbReference>
<dbReference type="GO" id="GO:0015165">
    <property type="term" value="F:pyrimidine nucleotide-sugar transmembrane transporter activity"/>
    <property type="evidence" value="ECO:0007669"/>
    <property type="project" value="InterPro"/>
</dbReference>
<sequence length="679" mass="78019">QADISRSLTREKSIKFPMGTVLTNTDINTASTSAATEIKDVEDNENIHEFHDQEHSISITDLDSDSSSIISDKDDNPVTNENIAREAITNDTIEYGDSNTWSIILNEKTIDDIIKNLPVTPNDLAESPYELVYWKRYTEIRDLYEILHRYHIAVYRPGKFPPFPEKSRFNEKFKPSVIEERRLATREFLNFALERLHLRTHDAYKNFFQNGEKVLLSDQTSSIIQPTRIWTPNLNEQQQEQQQSESFPTVEKKTIVDEHIVGQSQPTPSDVLIDIDDDQLEKLTKKSEKIIDDLADLQFDQQVQLKEEQDEFISVENSIDEAMSLLVTASKNDKQKYSYNTISVVLFTEIVKLIAAIFLYRKNHSFVQMKKEVTENKMLIVLYFVPSIMYCLYNNLAFVNLSAYDPTTYFLLLQFRVVVTGVIFQCLFHKRLTRMQWLSLVLLTCGCIIKQLEYANKSTDSSSIKSTISPNSVTSDTLLQDRDLLSYTQKFSFLNINLLFILIQVFCSCFAGVYNEYLLKDRGVNIDIMLQNIYMYADSILCNFVLLAHFDQQEPNIALNDKLTTTFSIIFQKQPLIFLIILNNACIGIVTSLFLKAMDAILKTFASALELLFTGLLAWLLFSIPISFYTFIAILVVACSIYLYSLNPVHNPPKMLNSGELPLSNSTIMINEQEKKFVV</sequence>
<dbReference type="GO" id="GO:0000139">
    <property type="term" value="C:Golgi membrane"/>
    <property type="evidence" value="ECO:0007669"/>
    <property type="project" value="InterPro"/>
</dbReference>
<dbReference type="Proteomes" id="UP000663829">
    <property type="component" value="Unassembled WGS sequence"/>
</dbReference>
<dbReference type="AlphaFoldDB" id="A0A814J7X9"/>
<feature type="domain" description="PX" evidence="8">
    <location>
        <begin position="79"/>
        <end position="215"/>
    </location>
</feature>
<dbReference type="SUPFAM" id="SSF103481">
    <property type="entry name" value="Multidrug resistance efflux transporter EmrE"/>
    <property type="match status" value="2"/>
</dbReference>
<evidence type="ECO:0000256" key="5">
    <source>
        <dbReference type="ARBA" id="ARBA00022989"/>
    </source>
</evidence>
<dbReference type="InterPro" id="IPR007271">
    <property type="entry name" value="Nuc_sug_transpt"/>
</dbReference>
<comment type="subcellular location">
    <subcellularLocation>
        <location evidence="1">Membrane</location>
        <topology evidence="1">Multi-pass membrane protein</topology>
    </subcellularLocation>
</comment>
<proteinExistence type="inferred from homology"/>
<accession>A0A814J7X9</accession>
<evidence type="ECO:0000256" key="6">
    <source>
        <dbReference type="ARBA" id="ARBA00023136"/>
    </source>
</evidence>
<keyword evidence="11" id="KW-1185">Reference proteome</keyword>
<keyword evidence="3" id="KW-0762">Sugar transport</keyword>